<accession>A0A0F9V2D0</accession>
<evidence type="ECO:0000313" key="1">
    <source>
        <dbReference type="EMBL" id="KKN67671.1"/>
    </source>
</evidence>
<dbReference type="Pfam" id="PF10127">
    <property type="entry name" value="RlaP"/>
    <property type="match status" value="1"/>
</dbReference>
<evidence type="ECO:0008006" key="2">
    <source>
        <dbReference type="Google" id="ProtNLM"/>
    </source>
</evidence>
<dbReference type="InterPro" id="IPR018775">
    <property type="entry name" value="RlaP"/>
</dbReference>
<proteinExistence type="predicted"/>
<dbReference type="EMBL" id="LAZR01000468">
    <property type="protein sequence ID" value="KKN67671.1"/>
    <property type="molecule type" value="Genomic_DNA"/>
</dbReference>
<reference evidence="1" key="1">
    <citation type="journal article" date="2015" name="Nature">
        <title>Complex archaea that bridge the gap between prokaryotes and eukaryotes.</title>
        <authorList>
            <person name="Spang A."/>
            <person name="Saw J.H."/>
            <person name="Jorgensen S.L."/>
            <person name="Zaremba-Niedzwiedzka K."/>
            <person name="Martijn J."/>
            <person name="Lind A.E."/>
            <person name="van Eijk R."/>
            <person name="Schleper C."/>
            <person name="Guy L."/>
            <person name="Ettema T.J."/>
        </authorList>
    </citation>
    <scope>NUCLEOTIDE SEQUENCE</scope>
</reference>
<sequence length="370" mass="43097">MNFNLRDRTILLTIAGSKAYGTSNCDSDVDVKGVAIPPAAYRDGFLHRFEQADKLGSMNVFYNDLNDEEKAKADQGEYEGSVYEIRKFFKLAADNNPNILDLLFCRDEDVRYITPLGQKLRDNRDKFLSTRCRWTFAGYAKAQLKRIETHRKWLIDPPPAKRPARIAFGLGEETEIPNDQLRTAEAVVKKKVDSWEIDFDQLDPATKMYILNQIYENLTEIGITSDSKYNAAARSIGYNENFLHLLQKEREYKNAVTHWKQYQDWKKTRNEKRAELEANYGFDCKHGSHLVRLLRMCGEILETGKVNVYRPDAQDLLDIRNGKWSYEKLIEFAYSEDKKMDGLFKTSPLPRKPPFEELDRLCIEMIKEMQ</sequence>
<name>A0A0F9V2D0_9ZZZZ</name>
<dbReference type="PANTHER" id="PTHR34817:SF1">
    <property type="entry name" value="NUCLEOTIDYLTRANSFERASE"/>
    <property type="match status" value="1"/>
</dbReference>
<dbReference type="PANTHER" id="PTHR34817">
    <property type="entry name" value="NUCLEOTIDYLTRANSFERASE"/>
    <property type="match status" value="1"/>
</dbReference>
<protein>
    <recommendedName>
        <fullName evidence="2">Nucleotidyltransferase</fullName>
    </recommendedName>
</protein>
<dbReference type="AlphaFoldDB" id="A0A0F9V2D0"/>
<comment type="caution">
    <text evidence="1">The sequence shown here is derived from an EMBL/GenBank/DDBJ whole genome shotgun (WGS) entry which is preliminary data.</text>
</comment>
<organism evidence="1">
    <name type="scientific">marine sediment metagenome</name>
    <dbReference type="NCBI Taxonomy" id="412755"/>
    <lineage>
        <taxon>unclassified sequences</taxon>
        <taxon>metagenomes</taxon>
        <taxon>ecological metagenomes</taxon>
    </lineage>
</organism>
<gene>
    <name evidence="1" type="ORF">LCGC14_0459300</name>
</gene>